<keyword evidence="4" id="KW-1185">Reference proteome</keyword>
<evidence type="ECO:0000313" key="3">
    <source>
        <dbReference type="EMBL" id="WZC50302.1"/>
    </source>
</evidence>
<evidence type="ECO:0000313" key="4">
    <source>
        <dbReference type="Proteomes" id="UP001440612"/>
    </source>
</evidence>
<feature type="domain" description="Contractile injection system tube protein N-terminal" evidence="2">
    <location>
        <begin position="28"/>
        <end position="169"/>
    </location>
</feature>
<dbReference type="InterPro" id="IPR045361">
    <property type="entry name" value="CIS_tube_prot_N"/>
</dbReference>
<gene>
    <name evidence="3" type="ORF">AABB29_06590</name>
</gene>
<dbReference type="RefSeq" id="WP_341368404.1">
    <property type="nucleotide sequence ID" value="NZ_CP150951.2"/>
</dbReference>
<accession>A0ABZ2V840</accession>
<reference evidence="4" key="1">
    <citation type="submission" date="2024-04" db="EMBL/GenBank/DDBJ databases">
        <title>Phylogenomic analyses of a clade within the roseobacter group suggest taxonomic reassignments of species of the genera Aestuariivita, Citreicella, Loktanella, Nautella, Pelagibaca, Ruegeria, Thalassobius, Thiobacimonas and Tropicibacter, and the proposal o.</title>
        <authorList>
            <person name="Jeon C.O."/>
        </authorList>
    </citation>
    <scope>NUCLEOTIDE SEQUENCE [LARGE SCALE GENOMIC DNA]</scope>
    <source>
        <strain evidence="4">BS5-3</strain>
    </source>
</reference>
<feature type="region of interest" description="Disordered" evidence="1">
    <location>
        <begin position="41"/>
        <end position="62"/>
    </location>
</feature>
<dbReference type="Pfam" id="PF19266">
    <property type="entry name" value="CIS_tube"/>
    <property type="match status" value="1"/>
</dbReference>
<proteinExistence type="predicted"/>
<evidence type="ECO:0000256" key="1">
    <source>
        <dbReference type="SAM" id="MobiDB-lite"/>
    </source>
</evidence>
<dbReference type="EMBL" id="CP150951">
    <property type="protein sequence ID" value="WZC50302.1"/>
    <property type="molecule type" value="Genomic_DNA"/>
</dbReference>
<protein>
    <recommendedName>
        <fullName evidence="2">Contractile injection system tube protein N-terminal domain-containing protein</fullName>
    </recommendedName>
</protein>
<evidence type="ECO:0000259" key="2">
    <source>
        <dbReference type="Pfam" id="PF19266"/>
    </source>
</evidence>
<organism evidence="3 4">
    <name type="scientific">Yoonia phaeophyticola</name>
    <dbReference type="NCBI Taxonomy" id="3137369"/>
    <lineage>
        <taxon>Bacteria</taxon>
        <taxon>Pseudomonadati</taxon>
        <taxon>Pseudomonadota</taxon>
        <taxon>Alphaproteobacteria</taxon>
        <taxon>Rhodobacterales</taxon>
        <taxon>Paracoccaceae</taxon>
        <taxon>Yoonia</taxon>
    </lineage>
</organism>
<dbReference type="Proteomes" id="UP001440612">
    <property type="component" value="Chromosome"/>
</dbReference>
<sequence length="216" mass="23137">MTGYSRSPKLLKGAIVAFRPPVPLPVVIPFQFNPESMSRSVEMRAAEGEGGTQSARLSGPPSETYKVETVLDAADDLETADSIVAETGLHPRLAALETLLYPQSATVIANAIMMNIGTIEILPVKSPFCIFIWGKTRILPVKLSALSITEEAYDPNLNPIRAKVGMDLNVLSYADLRVSHPGYAMFMAHQVVKESMALIGQANSLGAVLGGDVSIL</sequence>
<name>A0ABZ2V840_9RHOB</name>